<evidence type="ECO:0000313" key="2">
    <source>
        <dbReference type="EMBL" id="MDA3733886.1"/>
    </source>
</evidence>
<feature type="domain" description="N-acetyltransferase" evidence="1">
    <location>
        <begin position="34"/>
        <end position="115"/>
    </location>
</feature>
<keyword evidence="2" id="KW-0012">Acyltransferase</keyword>
<comment type="caution">
    <text evidence="2">The sequence shown here is derived from an EMBL/GenBank/DDBJ whole genome shotgun (WGS) entry which is preliminary data.</text>
</comment>
<name>A0AA42DRR3_9FIRM</name>
<protein>
    <submittedName>
        <fullName evidence="2">GNAT family N-acetyltransferase</fullName>
        <ecNumber evidence="2">2.3.1.-</ecNumber>
    </submittedName>
</protein>
<dbReference type="Gene3D" id="3.40.630.30">
    <property type="match status" value="1"/>
</dbReference>
<dbReference type="EMBL" id="JAQIFT010000068">
    <property type="protein sequence ID" value="MDA3733886.1"/>
    <property type="molecule type" value="Genomic_DNA"/>
</dbReference>
<sequence>MFTFFNQFDTLSNAQVTLKITEKVQGNDVFLPFYYYDIYENSTGDLIGKISIRIGNNYHAYYNGHIGYEIDKAYRGHHYSYYAILLVLTVARAHHMHTLNITCKVSNKASRKIIEMTQATFKEISKIPTDCFFYRENIEDYCIYVLNL</sequence>
<keyword evidence="3" id="KW-1185">Reference proteome</keyword>
<accession>A0AA42DRR3</accession>
<dbReference type="Proteomes" id="UP001169242">
    <property type="component" value="Unassembled WGS sequence"/>
</dbReference>
<dbReference type="Pfam" id="PF13302">
    <property type="entry name" value="Acetyltransf_3"/>
    <property type="match status" value="1"/>
</dbReference>
<proteinExistence type="predicted"/>
<organism evidence="2 3">
    <name type="scientific">Holtiella tumoricola</name>
    <dbReference type="NCBI Taxonomy" id="3018743"/>
    <lineage>
        <taxon>Bacteria</taxon>
        <taxon>Bacillati</taxon>
        <taxon>Bacillota</taxon>
        <taxon>Clostridia</taxon>
        <taxon>Lachnospirales</taxon>
        <taxon>Cellulosilyticaceae</taxon>
        <taxon>Holtiella</taxon>
    </lineage>
</organism>
<dbReference type="InterPro" id="IPR016181">
    <property type="entry name" value="Acyl_CoA_acyltransferase"/>
</dbReference>
<dbReference type="EC" id="2.3.1.-" evidence="2"/>
<evidence type="ECO:0000259" key="1">
    <source>
        <dbReference type="Pfam" id="PF13302"/>
    </source>
</evidence>
<gene>
    <name evidence="2" type="ORF">PBV87_20645</name>
</gene>
<dbReference type="GO" id="GO:0016747">
    <property type="term" value="F:acyltransferase activity, transferring groups other than amino-acyl groups"/>
    <property type="evidence" value="ECO:0007669"/>
    <property type="project" value="InterPro"/>
</dbReference>
<reference evidence="2" key="1">
    <citation type="journal article" date="2023" name="Int. J. Syst. Evol. Microbiol.">
        <title>&lt;i&gt;Holtiella tumoricola&lt;/i&gt; gen. nov. sp. nov., isolated from a human clinical sample.</title>
        <authorList>
            <person name="Allen-Vercoe E."/>
            <person name="Daigneault M.C."/>
            <person name="Vancuren S.J."/>
            <person name="Cochrane K."/>
            <person name="O'Neal L.L."/>
            <person name="Sankaranarayanan K."/>
            <person name="Lawson P.A."/>
        </authorList>
    </citation>
    <scope>NUCLEOTIDE SEQUENCE</scope>
    <source>
        <strain evidence="2">CC70A</strain>
    </source>
</reference>
<dbReference type="InterPro" id="IPR000182">
    <property type="entry name" value="GNAT_dom"/>
</dbReference>
<dbReference type="PANTHER" id="PTHR39173:SF1">
    <property type="entry name" value="ACETYLTRANSFERASE"/>
    <property type="match status" value="1"/>
</dbReference>
<dbReference type="AlphaFoldDB" id="A0AA42DRR3"/>
<evidence type="ECO:0000313" key="3">
    <source>
        <dbReference type="Proteomes" id="UP001169242"/>
    </source>
</evidence>
<dbReference type="RefSeq" id="WP_271013564.1">
    <property type="nucleotide sequence ID" value="NZ_JAQIFT010000068.1"/>
</dbReference>
<dbReference type="PANTHER" id="PTHR39173">
    <property type="entry name" value="ACETYLTRANSFERASE"/>
    <property type="match status" value="1"/>
</dbReference>
<dbReference type="SUPFAM" id="SSF55729">
    <property type="entry name" value="Acyl-CoA N-acyltransferases (Nat)"/>
    <property type="match status" value="1"/>
</dbReference>
<keyword evidence="2" id="KW-0808">Transferase</keyword>